<dbReference type="Gramene" id="KCW86578">
    <property type="protein sequence ID" value="KCW86578"/>
    <property type="gene ID" value="EUGRSUZ_B03213"/>
</dbReference>
<gene>
    <name evidence="1" type="ORF">EUGRSUZ_B03213</name>
</gene>
<accession>A0A059D772</accession>
<reference evidence="1" key="1">
    <citation type="submission" date="2013-07" db="EMBL/GenBank/DDBJ databases">
        <title>The genome of Eucalyptus grandis.</title>
        <authorList>
            <person name="Schmutz J."/>
            <person name="Hayes R."/>
            <person name="Myburg A."/>
            <person name="Tuskan G."/>
            <person name="Grattapaglia D."/>
            <person name="Rokhsar D.S."/>
        </authorList>
    </citation>
    <scope>NUCLEOTIDE SEQUENCE</scope>
    <source>
        <tissue evidence="1">Leaf extractions</tissue>
    </source>
</reference>
<sequence length="104" mass="11678">MAAACCQNGSCHVKSQNTSDLNFRSGKRNCGWNVTLIAVASREMLPSVEVSSYRKSRRWRGAYWLHPRASPTEARSISSEKRRVGCPAPQYLMTTSVRPVEYVV</sequence>
<organism evidence="1">
    <name type="scientific">Eucalyptus grandis</name>
    <name type="common">Flooded gum</name>
    <dbReference type="NCBI Taxonomy" id="71139"/>
    <lineage>
        <taxon>Eukaryota</taxon>
        <taxon>Viridiplantae</taxon>
        <taxon>Streptophyta</taxon>
        <taxon>Embryophyta</taxon>
        <taxon>Tracheophyta</taxon>
        <taxon>Spermatophyta</taxon>
        <taxon>Magnoliopsida</taxon>
        <taxon>eudicotyledons</taxon>
        <taxon>Gunneridae</taxon>
        <taxon>Pentapetalae</taxon>
        <taxon>rosids</taxon>
        <taxon>malvids</taxon>
        <taxon>Myrtales</taxon>
        <taxon>Myrtaceae</taxon>
        <taxon>Myrtoideae</taxon>
        <taxon>Eucalypteae</taxon>
        <taxon>Eucalyptus</taxon>
    </lineage>
</organism>
<protein>
    <submittedName>
        <fullName evidence="1">Uncharacterized protein</fullName>
    </submittedName>
</protein>
<dbReference type="AlphaFoldDB" id="A0A059D772"/>
<proteinExistence type="predicted"/>
<evidence type="ECO:0000313" key="1">
    <source>
        <dbReference type="EMBL" id="KCW86578.1"/>
    </source>
</evidence>
<dbReference type="InParanoid" id="A0A059D772"/>
<name>A0A059D772_EUCGR</name>
<dbReference type="EMBL" id="KK198754">
    <property type="protein sequence ID" value="KCW86578.1"/>
    <property type="molecule type" value="Genomic_DNA"/>
</dbReference>